<keyword evidence="2" id="KW-1185">Reference proteome</keyword>
<reference evidence="1 2" key="1">
    <citation type="submission" date="2018-09" db="EMBL/GenBank/DDBJ databases">
        <title>The draft genome of Acinetobacter spp. strains.</title>
        <authorList>
            <person name="Qin J."/>
            <person name="Feng Y."/>
            <person name="Zong Z."/>
        </authorList>
    </citation>
    <scope>NUCLEOTIDE SEQUENCE [LARGE SCALE GENOMIC DNA]</scope>
    <source>
        <strain evidence="1 2">WCHAc060012</strain>
    </source>
</reference>
<name>A0A3A8EH16_9GAMM</name>
<sequence>MHSSFKYLCLPALLCTALFIQGCERKTETVQPEPEQSQDDKIMQELSSEPVKDFAKTEFDTADIQALLDYDQRFTAVSDDMENELMQMKEQGTLSDTFAAERKRDNINSALSMLKELDLKTEQGRYIQGLIYQYWDSQKSLLAQAASEPAEQHAADKIKGLGQFLHAQEQLAHWQAQYPELNTAAQ</sequence>
<evidence type="ECO:0000313" key="1">
    <source>
        <dbReference type="EMBL" id="RKG29294.1"/>
    </source>
</evidence>
<dbReference type="Proteomes" id="UP000282388">
    <property type="component" value="Unassembled WGS sequence"/>
</dbReference>
<proteinExistence type="predicted"/>
<gene>
    <name evidence="1" type="ORF">D7V32_15610</name>
</gene>
<comment type="caution">
    <text evidence="1">The sequence shown here is derived from an EMBL/GenBank/DDBJ whole genome shotgun (WGS) entry which is preliminary data.</text>
</comment>
<dbReference type="AlphaFoldDB" id="A0A3A8EH16"/>
<accession>A0A3A8EH16</accession>
<organism evidence="1 2">
    <name type="scientific">Acinetobacter tianfuensis</name>
    <dbReference type="NCBI Taxonomy" id="2419603"/>
    <lineage>
        <taxon>Bacteria</taxon>
        <taxon>Pseudomonadati</taxon>
        <taxon>Pseudomonadota</taxon>
        <taxon>Gammaproteobacteria</taxon>
        <taxon>Moraxellales</taxon>
        <taxon>Moraxellaceae</taxon>
        <taxon>Acinetobacter</taxon>
    </lineage>
</organism>
<dbReference type="RefSeq" id="WP_120403752.1">
    <property type="nucleotide sequence ID" value="NZ_RAXV01000047.1"/>
</dbReference>
<dbReference type="OrthoDB" id="6710329at2"/>
<protein>
    <submittedName>
        <fullName evidence="1">Uncharacterized protein</fullName>
    </submittedName>
</protein>
<evidence type="ECO:0000313" key="2">
    <source>
        <dbReference type="Proteomes" id="UP000282388"/>
    </source>
</evidence>
<dbReference type="EMBL" id="RAXV01000047">
    <property type="protein sequence ID" value="RKG29294.1"/>
    <property type="molecule type" value="Genomic_DNA"/>
</dbReference>
<dbReference type="PROSITE" id="PS51257">
    <property type="entry name" value="PROKAR_LIPOPROTEIN"/>
    <property type="match status" value="1"/>
</dbReference>